<dbReference type="InterPro" id="IPR029033">
    <property type="entry name" value="His_PPase_superfam"/>
</dbReference>
<dbReference type="RefSeq" id="WP_025064285.1">
    <property type="nucleotide sequence ID" value="NZ_RAQK01000001.1"/>
</dbReference>
<dbReference type="SMART" id="SM00855">
    <property type="entry name" value="PGAM"/>
    <property type="match status" value="1"/>
</dbReference>
<evidence type="ECO:0000256" key="2">
    <source>
        <dbReference type="PIRSR" id="PIRSR613078-1"/>
    </source>
</evidence>
<reference evidence="4 5" key="1">
    <citation type="submission" date="2018-09" db="EMBL/GenBank/DDBJ databases">
        <title>Genomic Encyclopedia of Archaeal and Bacterial Type Strains, Phase II (KMG-II): from individual species to whole genera.</title>
        <authorList>
            <person name="Goeker M."/>
        </authorList>
    </citation>
    <scope>NUCLEOTIDE SEQUENCE [LARGE SCALE GENOMIC DNA]</scope>
    <source>
        <strain evidence="4 5">DSM 11458</strain>
    </source>
</reference>
<feature type="binding site" evidence="3">
    <location>
        <position position="57"/>
    </location>
    <ligand>
        <name>substrate</name>
    </ligand>
</feature>
<evidence type="ECO:0000256" key="3">
    <source>
        <dbReference type="PIRSR" id="PIRSR613078-2"/>
    </source>
</evidence>
<evidence type="ECO:0000313" key="4">
    <source>
        <dbReference type="EMBL" id="RKE97360.1"/>
    </source>
</evidence>
<keyword evidence="1" id="KW-0378">Hydrolase</keyword>
<proteinExistence type="predicted"/>
<dbReference type="EMBL" id="RAQK01000001">
    <property type="protein sequence ID" value="RKE97360.1"/>
    <property type="molecule type" value="Genomic_DNA"/>
</dbReference>
<keyword evidence="5" id="KW-1185">Reference proteome</keyword>
<dbReference type="PANTHER" id="PTHR20935">
    <property type="entry name" value="PHOSPHOGLYCERATE MUTASE-RELATED"/>
    <property type="match status" value="1"/>
</dbReference>
<dbReference type="CDD" id="cd07067">
    <property type="entry name" value="HP_PGM_like"/>
    <property type="match status" value="1"/>
</dbReference>
<dbReference type="AlphaFoldDB" id="A0A420DT69"/>
<feature type="active site" description="Proton donor/acceptor" evidence="2">
    <location>
        <position position="79"/>
    </location>
</feature>
<dbReference type="STRING" id="1443111.Z949_3987"/>
<dbReference type="PANTHER" id="PTHR20935:SF0">
    <property type="entry name" value="SERINE_THREONINE-PROTEIN PHOSPHATASE PGAM5, MITOCHONDRIAL"/>
    <property type="match status" value="1"/>
</dbReference>
<evidence type="ECO:0000256" key="1">
    <source>
        <dbReference type="ARBA" id="ARBA00022801"/>
    </source>
</evidence>
<dbReference type="Proteomes" id="UP000284407">
    <property type="component" value="Unassembled WGS sequence"/>
</dbReference>
<dbReference type="Pfam" id="PF00300">
    <property type="entry name" value="His_Phos_1"/>
    <property type="match status" value="1"/>
</dbReference>
<dbReference type="InterPro" id="IPR013078">
    <property type="entry name" value="His_Pase_superF_clade-1"/>
</dbReference>
<dbReference type="SUPFAM" id="SSF53254">
    <property type="entry name" value="Phosphoglycerate mutase-like"/>
    <property type="match status" value="1"/>
</dbReference>
<dbReference type="GO" id="GO:0016787">
    <property type="term" value="F:hydrolase activity"/>
    <property type="evidence" value="ECO:0007669"/>
    <property type="project" value="UniProtKB-KW"/>
</dbReference>
<comment type="caution">
    <text evidence="4">The sequence shown here is derived from an EMBL/GenBank/DDBJ whole genome shotgun (WGS) entry which is preliminary data.</text>
</comment>
<protein>
    <submittedName>
        <fullName evidence="4">Broad specificity phosphatase PhoE</fullName>
    </submittedName>
</protein>
<feature type="active site" description="Tele-phosphohistidine intermediate" evidence="2">
    <location>
        <position position="9"/>
    </location>
</feature>
<feature type="binding site" evidence="3">
    <location>
        <begin position="79"/>
        <end position="82"/>
    </location>
    <ligand>
        <name>substrate</name>
    </ligand>
</feature>
<dbReference type="OrthoDB" id="280692at2"/>
<dbReference type="Gene3D" id="3.40.50.1240">
    <property type="entry name" value="Phosphoglycerate mutase-like"/>
    <property type="match status" value="1"/>
</dbReference>
<gene>
    <name evidence="4" type="ORF">C8N30_1958</name>
</gene>
<name>A0A420DT69_9RHOB</name>
<accession>A0A420DT69</accession>
<dbReference type="InterPro" id="IPR051021">
    <property type="entry name" value="Mito_Ser/Thr_phosphatase"/>
</dbReference>
<evidence type="ECO:0000313" key="5">
    <source>
        <dbReference type="Proteomes" id="UP000284407"/>
    </source>
</evidence>
<sequence>MSTITLIRHGQANSTAQDEVSYDRLSDLGHQQARWLGEHLRETQAHNTRLYTGTLRRHIETAEGMAMDLEPSRDARLNELEYFTLGGLLAQQHGIPFPTEQAGFIAHLPTVFNYWKDEKLEGAPETYAHFQTRIRDALTEIAAGDGPALVVTSGGLIANVIGQQMDLSVETTARTAIAIFHTSLHQLHPIGGTLSPVLFNATPHLDSATRRASRTNI</sequence>
<organism evidence="4 5">
    <name type="scientific">Sulfitobacter guttiformis</name>
    <dbReference type="NCBI Taxonomy" id="74349"/>
    <lineage>
        <taxon>Bacteria</taxon>
        <taxon>Pseudomonadati</taxon>
        <taxon>Pseudomonadota</taxon>
        <taxon>Alphaproteobacteria</taxon>
        <taxon>Rhodobacterales</taxon>
        <taxon>Roseobacteraceae</taxon>
        <taxon>Sulfitobacter</taxon>
    </lineage>
</organism>